<keyword evidence="1" id="KW-1133">Transmembrane helix</keyword>
<reference evidence="3 4" key="1">
    <citation type="submission" date="2017-08" db="EMBL/GenBank/DDBJ databases">
        <title>Aliifodinibius alkalisoli sp. nov., isolated from saline alkaline soil.</title>
        <authorList>
            <person name="Liu D."/>
            <person name="Zhang G."/>
        </authorList>
    </citation>
    <scope>NUCLEOTIDE SEQUENCE [LARGE SCALE GENOMIC DNA]</scope>
    <source>
        <strain evidence="3 4">WN023</strain>
    </source>
</reference>
<keyword evidence="1" id="KW-0812">Transmembrane</keyword>
<dbReference type="OrthoDB" id="5491447at2"/>
<comment type="caution">
    <text evidence="3">The sequence shown here is derived from an EMBL/GenBank/DDBJ whole genome shotgun (WGS) entry which is preliminary data.</text>
</comment>
<sequence>MTVLPFVAFGQQTERQSCVPDARQPSEQTINSYAQQDDFTYQSLPKEDQSLVEKIFAWGLNQIAKLLDNPTANSILKLLFILIFIGLTVLLINQFMKGNISNIIRSNGIRKQPVTFNKQDFDNLDLDGLINNAIADNNYSLAVRYLYQQKLKQLQEGGYINWKKEKTNRTYLYEIDDPKLRTHFRELTRYYELIEYGNFSITSTDFRSIHDQFKEMRTLIRRSP</sequence>
<dbReference type="InterPro" id="IPR025403">
    <property type="entry name" value="TgpA-like_C"/>
</dbReference>
<accession>A0A2A2G9C9</accession>
<dbReference type="AlphaFoldDB" id="A0A2A2G9C9"/>
<dbReference type="RefSeq" id="WP_095607069.1">
    <property type="nucleotide sequence ID" value="NZ_NSKE01000008.1"/>
</dbReference>
<protein>
    <recommendedName>
        <fullName evidence="2">Protein-glutamine gamma-glutamyltransferase-like C-terminal domain-containing protein</fullName>
    </recommendedName>
</protein>
<feature type="domain" description="Protein-glutamine gamma-glutamyltransferase-like C-terminal" evidence="2">
    <location>
        <begin position="146"/>
        <end position="208"/>
    </location>
</feature>
<dbReference type="EMBL" id="NSKE01000008">
    <property type="protein sequence ID" value="PAU93457.1"/>
    <property type="molecule type" value="Genomic_DNA"/>
</dbReference>
<name>A0A2A2G9C9_9BACT</name>
<gene>
    <name evidence="3" type="ORF">CK503_12055</name>
</gene>
<proteinExistence type="predicted"/>
<dbReference type="Pfam" id="PF13559">
    <property type="entry name" value="DUF4129"/>
    <property type="match status" value="1"/>
</dbReference>
<feature type="transmembrane region" description="Helical" evidence="1">
    <location>
        <begin position="75"/>
        <end position="96"/>
    </location>
</feature>
<evidence type="ECO:0000256" key="1">
    <source>
        <dbReference type="SAM" id="Phobius"/>
    </source>
</evidence>
<evidence type="ECO:0000259" key="2">
    <source>
        <dbReference type="Pfam" id="PF13559"/>
    </source>
</evidence>
<keyword evidence="4" id="KW-1185">Reference proteome</keyword>
<organism evidence="3 4">
    <name type="scientific">Fodinibius salipaludis</name>
    <dbReference type="NCBI Taxonomy" id="2032627"/>
    <lineage>
        <taxon>Bacteria</taxon>
        <taxon>Pseudomonadati</taxon>
        <taxon>Balneolota</taxon>
        <taxon>Balneolia</taxon>
        <taxon>Balneolales</taxon>
        <taxon>Balneolaceae</taxon>
        <taxon>Fodinibius</taxon>
    </lineage>
</organism>
<evidence type="ECO:0000313" key="3">
    <source>
        <dbReference type="EMBL" id="PAU93457.1"/>
    </source>
</evidence>
<evidence type="ECO:0000313" key="4">
    <source>
        <dbReference type="Proteomes" id="UP000218831"/>
    </source>
</evidence>
<keyword evidence="1" id="KW-0472">Membrane</keyword>
<dbReference type="Proteomes" id="UP000218831">
    <property type="component" value="Unassembled WGS sequence"/>
</dbReference>